<name>A0A8S0ULT9_OLEEU</name>
<organism evidence="1 2">
    <name type="scientific">Olea europaea subsp. europaea</name>
    <dbReference type="NCBI Taxonomy" id="158383"/>
    <lineage>
        <taxon>Eukaryota</taxon>
        <taxon>Viridiplantae</taxon>
        <taxon>Streptophyta</taxon>
        <taxon>Embryophyta</taxon>
        <taxon>Tracheophyta</taxon>
        <taxon>Spermatophyta</taxon>
        <taxon>Magnoliopsida</taxon>
        <taxon>eudicotyledons</taxon>
        <taxon>Gunneridae</taxon>
        <taxon>Pentapetalae</taxon>
        <taxon>asterids</taxon>
        <taxon>lamiids</taxon>
        <taxon>Lamiales</taxon>
        <taxon>Oleaceae</taxon>
        <taxon>Oleeae</taxon>
        <taxon>Olea</taxon>
    </lineage>
</organism>
<proteinExistence type="predicted"/>
<dbReference type="OrthoDB" id="1841852at2759"/>
<dbReference type="Pfam" id="PF10890">
    <property type="entry name" value="Cyt_b-c1_8"/>
    <property type="match status" value="1"/>
</dbReference>
<dbReference type="PANTHER" id="PTHR34559">
    <property type="entry name" value="CYTOCHROME B-C1 COMPLEX SUBUNIT 8"/>
    <property type="match status" value="1"/>
</dbReference>
<dbReference type="GO" id="GO:0098803">
    <property type="term" value="C:respiratory chain complex"/>
    <property type="evidence" value="ECO:0007669"/>
    <property type="project" value="InterPro"/>
</dbReference>
<dbReference type="Gramene" id="OE9A032849T1">
    <property type="protein sequence ID" value="OE9A032849C1"/>
    <property type="gene ID" value="OE9A032849"/>
</dbReference>
<dbReference type="InterPro" id="IPR020101">
    <property type="entry name" value="Cyt_b-c1_8-plants"/>
</dbReference>
<sequence length="72" mass="8560">MGKQLVRMKAVVYTLPLFPQKVMLGLRKDLPSKIHHKISENWTSATLLLSPLVGTCSYVQWYWEKEKMEYRY</sequence>
<evidence type="ECO:0000313" key="2">
    <source>
        <dbReference type="Proteomes" id="UP000594638"/>
    </source>
</evidence>
<gene>
    <name evidence="1" type="ORF">OLEA9_A032849</name>
</gene>
<comment type="caution">
    <text evidence="1">The sequence shown here is derived from an EMBL/GenBank/DDBJ whole genome shotgun (WGS) entry which is preliminary data.</text>
</comment>
<reference evidence="1 2" key="1">
    <citation type="submission" date="2019-12" db="EMBL/GenBank/DDBJ databases">
        <authorList>
            <person name="Alioto T."/>
            <person name="Alioto T."/>
            <person name="Gomez Garrido J."/>
        </authorList>
    </citation>
    <scope>NUCLEOTIDE SEQUENCE [LARGE SCALE GENOMIC DNA]</scope>
</reference>
<evidence type="ECO:0000313" key="1">
    <source>
        <dbReference type="EMBL" id="CAA3017995.1"/>
    </source>
</evidence>
<dbReference type="AlphaFoldDB" id="A0A8S0ULT9"/>
<protein>
    <submittedName>
        <fullName evidence="1">Cytochrome b-c1 complex subunit 8</fullName>
    </submittedName>
</protein>
<dbReference type="EMBL" id="CACTIH010007768">
    <property type="protein sequence ID" value="CAA3017995.1"/>
    <property type="molecule type" value="Genomic_DNA"/>
</dbReference>
<dbReference type="PANTHER" id="PTHR34559:SF1">
    <property type="entry name" value="OS06G0175900 PROTEIN"/>
    <property type="match status" value="1"/>
</dbReference>
<accession>A0A8S0ULT9</accession>
<keyword evidence="2" id="KW-1185">Reference proteome</keyword>
<dbReference type="Proteomes" id="UP000594638">
    <property type="component" value="Unassembled WGS sequence"/>
</dbReference>